<keyword evidence="5" id="KW-1185">Reference proteome</keyword>
<protein>
    <submittedName>
        <fullName evidence="4">NAD(P)H-binding protein</fullName>
    </submittedName>
</protein>
<feature type="domain" description="NAD(P)-binding" evidence="3">
    <location>
        <begin position="9"/>
        <end position="140"/>
    </location>
</feature>
<dbReference type="InterPro" id="IPR036291">
    <property type="entry name" value="NAD(P)-bd_dom_sf"/>
</dbReference>
<dbReference type="EMBL" id="VSFF01000002">
    <property type="protein sequence ID" value="TYC17421.1"/>
    <property type="molecule type" value="Genomic_DNA"/>
</dbReference>
<evidence type="ECO:0000256" key="2">
    <source>
        <dbReference type="ARBA" id="ARBA00023276"/>
    </source>
</evidence>
<evidence type="ECO:0000313" key="5">
    <source>
        <dbReference type="Proteomes" id="UP000322634"/>
    </source>
</evidence>
<dbReference type="Pfam" id="PF13460">
    <property type="entry name" value="NAD_binding_10"/>
    <property type="match status" value="1"/>
</dbReference>
<name>A0A5D0UG02_9ACTN</name>
<organism evidence="4 5">
    <name type="scientific">Actinomadura syzygii</name>
    <dbReference type="NCBI Taxonomy" id="1427538"/>
    <lineage>
        <taxon>Bacteria</taxon>
        <taxon>Bacillati</taxon>
        <taxon>Actinomycetota</taxon>
        <taxon>Actinomycetes</taxon>
        <taxon>Streptosporangiales</taxon>
        <taxon>Thermomonosporaceae</taxon>
        <taxon>Actinomadura</taxon>
    </lineage>
</organism>
<dbReference type="GO" id="GO:0015979">
    <property type="term" value="P:photosynthesis"/>
    <property type="evidence" value="ECO:0007669"/>
    <property type="project" value="UniProtKB-KW"/>
</dbReference>
<dbReference type="Gene3D" id="3.40.50.720">
    <property type="entry name" value="NAD(P)-binding Rossmann-like Domain"/>
    <property type="match status" value="1"/>
</dbReference>
<dbReference type="SUPFAM" id="SSF51735">
    <property type="entry name" value="NAD(P)-binding Rossmann-fold domains"/>
    <property type="match status" value="1"/>
</dbReference>
<comment type="caution">
    <text evidence="4">The sequence shown here is derived from an EMBL/GenBank/DDBJ whole genome shotgun (WGS) entry which is preliminary data.</text>
</comment>
<evidence type="ECO:0000259" key="3">
    <source>
        <dbReference type="Pfam" id="PF13460"/>
    </source>
</evidence>
<accession>A0A5D0UG02</accession>
<reference evidence="4 5" key="1">
    <citation type="submission" date="2019-08" db="EMBL/GenBank/DDBJ databases">
        <title>Actinomadura sp. nov. CYP1-5 isolated from mountain soil.</title>
        <authorList>
            <person name="Songsumanus A."/>
            <person name="Kuncharoen N."/>
            <person name="Kudo T."/>
            <person name="Yuki M."/>
            <person name="Igarashi Y."/>
            <person name="Tanasupawat S."/>
        </authorList>
    </citation>
    <scope>NUCLEOTIDE SEQUENCE [LARGE SCALE GENOMIC DNA]</scope>
    <source>
        <strain evidence="4 5">GKU157</strain>
    </source>
</reference>
<sequence>MASTILVTGGTGTLGRQVVPLLRNAGRDLRVLTRHPRESADGVDYVTGDLSKDEGVRAAVEGASVVLHLAGGAKGDDVVARNLVRAAKAADVEHLVLISVTAADRIPVKWMKTQNEVEKIVMESGVPWTILRAAQFHDLVLKVVRTLTKSPVVPVPRGVRMQPVDARDVAERLAELTLGAPAGRVPDVVGPRVYGMDELLRTYLRASGKRRALPTIPIPGNVGRVYRAGDNLVLEGADQGTHAWEEFLTENVTRPAKAPAASR</sequence>
<evidence type="ECO:0000313" key="4">
    <source>
        <dbReference type="EMBL" id="TYC17421.1"/>
    </source>
</evidence>
<keyword evidence="1" id="KW-0602">Photosynthesis</keyword>
<proteinExistence type="predicted"/>
<dbReference type="Proteomes" id="UP000322634">
    <property type="component" value="Unassembled WGS sequence"/>
</dbReference>
<dbReference type="InterPro" id="IPR016040">
    <property type="entry name" value="NAD(P)-bd_dom"/>
</dbReference>
<dbReference type="AlphaFoldDB" id="A0A5D0UG02"/>
<dbReference type="GO" id="GO:0009523">
    <property type="term" value="C:photosystem II"/>
    <property type="evidence" value="ECO:0007669"/>
    <property type="project" value="UniProtKB-KW"/>
</dbReference>
<dbReference type="OrthoDB" id="9771302at2"/>
<evidence type="ECO:0000256" key="1">
    <source>
        <dbReference type="ARBA" id="ARBA00022531"/>
    </source>
</evidence>
<dbReference type="RefSeq" id="WP_148348564.1">
    <property type="nucleotide sequence ID" value="NZ_JBHSBF010000022.1"/>
</dbReference>
<dbReference type="PANTHER" id="PTHR47128">
    <property type="match status" value="1"/>
</dbReference>
<keyword evidence="2" id="KW-0604">Photosystem II</keyword>
<dbReference type="InterPro" id="IPR044256">
    <property type="entry name" value="HCF244-like"/>
</dbReference>
<gene>
    <name evidence="4" type="ORF">FXF65_05265</name>
</gene>
<dbReference type="PANTHER" id="PTHR47128:SF2">
    <property type="entry name" value="PROTEIN HIGH CHLOROPHYLL FLUORESCENCE PHENOTYPE 244, CHLOROPLASTIC"/>
    <property type="match status" value="1"/>
</dbReference>